<evidence type="ECO:0000313" key="6">
    <source>
        <dbReference type="Proteomes" id="UP001501074"/>
    </source>
</evidence>
<comment type="caution">
    <text evidence="5">The sequence shown here is derived from an EMBL/GenBank/DDBJ whole genome shotgun (WGS) entry which is preliminary data.</text>
</comment>
<dbReference type="InterPro" id="IPR001296">
    <property type="entry name" value="Glyco_trans_1"/>
</dbReference>
<evidence type="ECO:0000313" key="5">
    <source>
        <dbReference type="EMBL" id="GAA3617698.1"/>
    </source>
</evidence>
<dbReference type="Pfam" id="PF00534">
    <property type="entry name" value="Glycos_transf_1"/>
    <property type="match status" value="1"/>
</dbReference>
<dbReference type="Gene3D" id="3.40.50.2000">
    <property type="entry name" value="Glycogen Phosphorylase B"/>
    <property type="match status" value="2"/>
</dbReference>
<dbReference type="CDD" id="cd03801">
    <property type="entry name" value="GT4_PimA-like"/>
    <property type="match status" value="1"/>
</dbReference>
<dbReference type="Pfam" id="PF13439">
    <property type="entry name" value="Glyco_transf_4"/>
    <property type="match status" value="1"/>
</dbReference>
<evidence type="ECO:0000256" key="1">
    <source>
        <dbReference type="ARBA" id="ARBA00022676"/>
    </source>
</evidence>
<organism evidence="5 6">
    <name type="scientific">Kineosporia mesophila</name>
    <dbReference type="NCBI Taxonomy" id="566012"/>
    <lineage>
        <taxon>Bacteria</taxon>
        <taxon>Bacillati</taxon>
        <taxon>Actinomycetota</taxon>
        <taxon>Actinomycetes</taxon>
        <taxon>Kineosporiales</taxon>
        <taxon>Kineosporiaceae</taxon>
        <taxon>Kineosporia</taxon>
    </lineage>
</organism>
<dbReference type="InterPro" id="IPR028098">
    <property type="entry name" value="Glyco_trans_4-like_N"/>
</dbReference>
<dbReference type="PANTHER" id="PTHR12526">
    <property type="entry name" value="GLYCOSYLTRANSFERASE"/>
    <property type="match status" value="1"/>
</dbReference>
<sequence>MRVALVHRDLHQVVRGGICTLYLALAEELVKAGLDVILITQETPYPVQREGVRVVTLPRTNNLAAHRVAAARALDQVAADVVECSTWEAELLTYLERPRSTRAPVLVRGDLSAATMNAVELAAEEQQLCHRADQVVAVSRFAADDLAAAYGIDRPAVIANGVDRDRFTASGLTRPESGWAVELDRSGAVIARQSLPELITSAPAWSEYFNNSADDGLLRLVWVGKLTQMKGFDRLQRLATGFGESVRLLIVLGHGIVQYPVDLPRNVLVCQDFGTDDLPAVYRRADYLLSTSRWEGYGLAIAEALACGTPALIPADLAAGSELVTHASTGYRWRDEGDLLELLGRRPTLQGALPSTFRWEHNAAATIRAYQDLLSPAVSG</sequence>
<reference evidence="6" key="1">
    <citation type="journal article" date="2019" name="Int. J. Syst. Evol. Microbiol.">
        <title>The Global Catalogue of Microorganisms (GCM) 10K type strain sequencing project: providing services to taxonomists for standard genome sequencing and annotation.</title>
        <authorList>
            <consortium name="The Broad Institute Genomics Platform"/>
            <consortium name="The Broad Institute Genome Sequencing Center for Infectious Disease"/>
            <person name="Wu L."/>
            <person name="Ma J."/>
        </authorList>
    </citation>
    <scope>NUCLEOTIDE SEQUENCE [LARGE SCALE GENOMIC DNA]</scope>
    <source>
        <strain evidence="6">JCM 16902</strain>
    </source>
</reference>
<accession>A0ABP6ZSC2</accession>
<evidence type="ECO:0008006" key="7">
    <source>
        <dbReference type="Google" id="ProtNLM"/>
    </source>
</evidence>
<dbReference type="PANTHER" id="PTHR12526:SF510">
    <property type="entry name" value="D-INOSITOL 3-PHOSPHATE GLYCOSYLTRANSFERASE"/>
    <property type="match status" value="1"/>
</dbReference>
<evidence type="ECO:0000256" key="2">
    <source>
        <dbReference type="ARBA" id="ARBA00022679"/>
    </source>
</evidence>
<evidence type="ECO:0000259" key="4">
    <source>
        <dbReference type="Pfam" id="PF13439"/>
    </source>
</evidence>
<gene>
    <name evidence="5" type="ORF">GCM10022223_37940</name>
</gene>
<name>A0ABP6ZSC2_9ACTN</name>
<dbReference type="EMBL" id="BAAAZO010000006">
    <property type="protein sequence ID" value="GAA3617698.1"/>
    <property type="molecule type" value="Genomic_DNA"/>
</dbReference>
<protein>
    <recommendedName>
        <fullName evidence="7">Glycosyltransferase</fullName>
    </recommendedName>
</protein>
<keyword evidence="1" id="KW-0328">Glycosyltransferase</keyword>
<dbReference type="Proteomes" id="UP001501074">
    <property type="component" value="Unassembled WGS sequence"/>
</dbReference>
<keyword evidence="2" id="KW-0808">Transferase</keyword>
<dbReference type="RefSeq" id="WP_231482366.1">
    <property type="nucleotide sequence ID" value="NZ_BAAAZO010000006.1"/>
</dbReference>
<feature type="domain" description="Glycosyl transferase family 1" evidence="3">
    <location>
        <begin position="215"/>
        <end position="331"/>
    </location>
</feature>
<dbReference type="SUPFAM" id="SSF53756">
    <property type="entry name" value="UDP-Glycosyltransferase/glycogen phosphorylase"/>
    <property type="match status" value="1"/>
</dbReference>
<feature type="domain" description="Glycosyltransferase subfamily 4-like N-terminal" evidence="4">
    <location>
        <begin position="16"/>
        <end position="166"/>
    </location>
</feature>
<keyword evidence="6" id="KW-1185">Reference proteome</keyword>
<proteinExistence type="predicted"/>
<evidence type="ECO:0000259" key="3">
    <source>
        <dbReference type="Pfam" id="PF00534"/>
    </source>
</evidence>